<feature type="compositionally biased region" description="Polar residues" evidence="4">
    <location>
        <begin position="54"/>
        <end position="80"/>
    </location>
</feature>
<feature type="domain" description="RanBP2-type" evidence="5">
    <location>
        <begin position="839"/>
        <end position="864"/>
    </location>
</feature>
<feature type="region of interest" description="Disordered" evidence="4">
    <location>
        <begin position="54"/>
        <end position="98"/>
    </location>
</feature>
<feature type="compositionally biased region" description="Polar residues" evidence="4">
    <location>
        <begin position="290"/>
        <end position="323"/>
    </location>
</feature>
<dbReference type="GO" id="GO:0008270">
    <property type="term" value="F:zinc ion binding"/>
    <property type="evidence" value="ECO:0007669"/>
    <property type="project" value="UniProtKB-KW"/>
</dbReference>
<dbReference type="Proteomes" id="UP000289152">
    <property type="component" value="Unassembled WGS sequence"/>
</dbReference>
<evidence type="ECO:0000313" key="6">
    <source>
        <dbReference type="EMBL" id="RXK40548.1"/>
    </source>
</evidence>
<feature type="region of interest" description="Disordered" evidence="4">
    <location>
        <begin position="264"/>
        <end position="325"/>
    </location>
</feature>
<name>A0A4Q1BRG5_TREME</name>
<feature type="region of interest" description="Disordered" evidence="4">
    <location>
        <begin position="140"/>
        <end position="230"/>
    </location>
</feature>
<dbReference type="Pfam" id="PF00641">
    <property type="entry name" value="Zn_ribbon_RanBP"/>
    <property type="match status" value="2"/>
</dbReference>
<evidence type="ECO:0000256" key="4">
    <source>
        <dbReference type="SAM" id="MobiDB-lite"/>
    </source>
</evidence>
<accession>A0A4Q1BRG5</accession>
<feature type="compositionally biased region" description="Polar residues" evidence="4">
    <location>
        <begin position="155"/>
        <end position="170"/>
    </location>
</feature>
<organism evidence="6 7">
    <name type="scientific">Tremella mesenterica</name>
    <name type="common">Jelly fungus</name>
    <dbReference type="NCBI Taxonomy" id="5217"/>
    <lineage>
        <taxon>Eukaryota</taxon>
        <taxon>Fungi</taxon>
        <taxon>Dikarya</taxon>
        <taxon>Basidiomycota</taxon>
        <taxon>Agaricomycotina</taxon>
        <taxon>Tremellomycetes</taxon>
        <taxon>Tremellales</taxon>
        <taxon>Tremellaceae</taxon>
        <taxon>Tremella</taxon>
    </lineage>
</organism>
<evidence type="ECO:0000256" key="1">
    <source>
        <dbReference type="ARBA" id="ARBA00022723"/>
    </source>
</evidence>
<feature type="region of interest" description="Disordered" evidence="4">
    <location>
        <begin position="687"/>
        <end position="706"/>
    </location>
</feature>
<protein>
    <recommendedName>
        <fullName evidence="5">RanBP2-type domain-containing protein</fullName>
    </recommendedName>
</protein>
<dbReference type="InterPro" id="IPR001876">
    <property type="entry name" value="Znf_RanBP2"/>
</dbReference>
<keyword evidence="3" id="KW-0862">Zinc</keyword>
<dbReference type="OrthoDB" id="79830at2759"/>
<dbReference type="EMBL" id="SDIL01000017">
    <property type="protein sequence ID" value="RXK40548.1"/>
    <property type="molecule type" value="Genomic_DNA"/>
</dbReference>
<keyword evidence="2" id="KW-0863">Zinc-finger</keyword>
<feature type="region of interest" description="Disordered" evidence="4">
    <location>
        <begin position="565"/>
        <end position="633"/>
    </location>
</feature>
<dbReference type="VEuPathDB" id="FungiDB:TREMEDRAFT_72658"/>
<feature type="region of interest" description="Disordered" evidence="4">
    <location>
        <begin position="410"/>
        <end position="442"/>
    </location>
</feature>
<comment type="caution">
    <text evidence="6">The sequence shown here is derived from an EMBL/GenBank/DDBJ whole genome shotgun (WGS) entry which is preliminary data.</text>
</comment>
<feature type="compositionally biased region" description="Low complexity" evidence="4">
    <location>
        <begin position="491"/>
        <end position="504"/>
    </location>
</feature>
<reference evidence="6 7" key="1">
    <citation type="submission" date="2016-06" db="EMBL/GenBank/DDBJ databases">
        <title>Evolution of pathogenesis and genome organization in the Tremellales.</title>
        <authorList>
            <person name="Cuomo C."/>
            <person name="Litvintseva A."/>
            <person name="Heitman J."/>
            <person name="Chen Y."/>
            <person name="Sun S."/>
            <person name="Springer D."/>
            <person name="Dromer F."/>
            <person name="Young S."/>
            <person name="Zeng Q."/>
            <person name="Chapman S."/>
            <person name="Gujja S."/>
            <person name="Saif S."/>
            <person name="Birren B."/>
        </authorList>
    </citation>
    <scope>NUCLEOTIDE SEQUENCE [LARGE SCALE GENOMIC DNA]</scope>
    <source>
        <strain evidence="6 7">ATCC 28783</strain>
    </source>
</reference>
<feature type="region of interest" description="Disordered" evidence="4">
    <location>
        <begin position="491"/>
        <end position="537"/>
    </location>
</feature>
<gene>
    <name evidence="6" type="ORF">M231_02200</name>
</gene>
<dbReference type="AlphaFoldDB" id="A0A4Q1BRG5"/>
<evidence type="ECO:0000256" key="2">
    <source>
        <dbReference type="ARBA" id="ARBA00022771"/>
    </source>
</evidence>
<dbReference type="SMART" id="SM00547">
    <property type="entry name" value="ZnF_RBZ"/>
    <property type="match status" value="2"/>
</dbReference>
<feature type="compositionally biased region" description="Polar residues" evidence="4">
    <location>
        <begin position="687"/>
        <end position="705"/>
    </location>
</feature>
<keyword evidence="1" id="KW-0479">Metal-binding</keyword>
<evidence type="ECO:0000256" key="3">
    <source>
        <dbReference type="ARBA" id="ARBA00022833"/>
    </source>
</evidence>
<evidence type="ECO:0000313" key="7">
    <source>
        <dbReference type="Proteomes" id="UP000289152"/>
    </source>
</evidence>
<feature type="compositionally biased region" description="Basic and acidic residues" evidence="4">
    <location>
        <begin position="140"/>
        <end position="150"/>
    </location>
</feature>
<evidence type="ECO:0000259" key="5">
    <source>
        <dbReference type="SMART" id="SM00547"/>
    </source>
</evidence>
<feature type="domain" description="RanBP2-type" evidence="5">
    <location>
        <begin position="786"/>
        <end position="811"/>
    </location>
</feature>
<feature type="compositionally biased region" description="Low complexity" evidence="4">
    <location>
        <begin position="221"/>
        <end position="230"/>
    </location>
</feature>
<dbReference type="Gene3D" id="4.10.1060.10">
    <property type="entry name" value="Zinc finger, RanBP2-type"/>
    <property type="match status" value="2"/>
</dbReference>
<feature type="compositionally biased region" description="Low complexity" evidence="4">
    <location>
        <begin position="179"/>
        <end position="198"/>
    </location>
</feature>
<dbReference type="InParanoid" id="A0A4Q1BRG5"/>
<feature type="region of interest" description="Disordered" evidence="4">
    <location>
        <begin position="1"/>
        <end position="24"/>
    </location>
</feature>
<sequence length="867" mass="93109">MERSSTPKSIRAEREAANSPYDRSLRVLKPKQSVGISPFASLRSLYSFVTGSISRTTPLLPNTSQDIDSPPASDQQSVSGSDDEWEGEEPKRMQGEDVFSLAAAAGRKGGNFDDRALEFRARGEIPGGRRDLARRALEGDPSLIDHDEPQKPVYTPQQNHKIRPFSSTPVVPTIPSAPLPGTNLPPTTPVSGVVVSTPSRKRPHSPVTRNPLPSFLPPPSTTSKLTSSASSAALSAFLDAKKGSSMSSEDIRVVDALVDSIKHETEPQTGGWGAGDFNTPSRSIRPLRETVSTPVRSSPFANGFNSPGPSFSIGASPSTLQSPSRRKLVYLGPGMSPRKMARSKINFDESPAKKVRTETMELDQSASYIPPSSLTTDQSQSSISNVFSTTTSPTTALPLTLNKVKSLRTFAPSNPSPLGRNTMTSDPSSPPAHPSTSVKATAVSLGKQRAANIMRELLAEDLASIPARAVEDFIVNPYDTTSLLSKHTSTLVSHSVPSTPSTPHSRNHVGSVPNQNTPGRGTPNRPTIRAMTDTTPKRGAAAKLAATKSQKLTTLELLSGKKPYVSSSLVNGKGKRREDAMDSMESEDDEEVDELFGSPEPDTPISKGDNRKDVEMEEESSSSLIEIPGPDPVPKFDVPQLSISTFNTTPFKSTTTTKELFSSASQNSIFPSVKPDQVFKPTFTPTPISQSMEEGEHMSSSTPVSETIEDHPVDLTAIYLSAKDAALKVEKPALPFYTFNISTTILKPSDDIRTRVMKRSLQSYSFTLHLDPEPAADVTPLTTTGEEWTCDLCMLKNPASASEKCTICEAPKPAKQPTSTKPSLAFGIGMDGKSGTKGGEWTCSLCMLKNPESAKDKCGICEALRPT</sequence>
<feature type="compositionally biased region" description="Basic and acidic residues" evidence="4">
    <location>
        <begin position="1"/>
        <end position="16"/>
    </location>
</feature>
<dbReference type="STRING" id="5217.A0A4Q1BRG5"/>
<keyword evidence="7" id="KW-1185">Reference proteome</keyword>
<feature type="compositionally biased region" description="Acidic residues" evidence="4">
    <location>
        <begin position="581"/>
        <end position="594"/>
    </location>
</feature>
<proteinExistence type="predicted"/>